<evidence type="ECO:0000313" key="3">
    <source>
        <dbReference type="Proteomes" id="UP001217089"/>
    </source>
</evidence>
<keyword evidence="3" id="KW-1185">Reference proteome</keyword>
<reference evidence="2 3" key="1">
    <citation type="submission" date="2022-12" db="EMBL/GenBank/DDBJ databases">
        <title>Chromosome-level genome of Tegillarca granosa.</title>
        <authorList>
            <person name="Kim J."/>
        </authorList>
    </citation>
    <scope>NUCLEOTIDE SEQUENCE [LARGE SCALE GENOMIC DNA]</scope>
    <source>
        <strain evidence="2">Teg-2019</strain>
        <tissue evidence="2">Adductor muscle</tissue>
    </source>
</reference>
<evidence type="ECO:0000259" key="1">
    <source>
        <dbReference type="Pfam" id="PF08719"/>
    </source>
</evidence>
<sequence length="104" mass="12101">MKKLGRKVRNFDQETWDSNCQKIVEEGNEAKFSQNEELKKILYATHPKILAEASPGDRIWGIGLRKDNPLAWDRKTWRGKNLLGYALTRVRDKLMKKDGLIDES</sequence>
<dbReference type="SUPFAM" id="SSF143990">
    <property type="entry name" value="YbiA-like"/>
    <property type="match status" value="1"/>
</dbReference>
<proteinExistence type="predicted"/>
<dbReference type="Pfam" id="PF08719">
    <property type="entry name" value="NADAR"/>
    <property type="match status" value="1"/>
</dbReference>
<organism evidence="2 3">
    <name type="scientific">Tegillarca granosa</name>
    <name type="common">Malaysian cockle</name>
    <name type="synonym">Anadara granosa</name>
    <dbReference type="NCBI Taxonomy" id="220873"/>
    <lineage>
        <taxon>Eukaryota</taxon>
        <taxon>Metazoa</taxon>
        <taxon>Spiralia</taxon>
        <taxon>Lophotrochozoa</taxon>
        <taxon>Mollusca</taxon>
        <taxon>Bivalvia</taxon>
        <taxon>Autobranchia</taxon>
        <taxon>Pteriomorphia</taxon>
        <taxon>Arcoida</taxon>
        <taxon>Arcoidea</taxon>
        <taxon>Arcidae</taxon>
        <taxon>Tegillarca</taxon>
    </lineage>
</organism>
<dbReference type="InterPro" id="IPR012816">
    <property type="entry name" value="NADAR"/>
</dbReference>
<feature type="domain" description="NADAR" evidence="1">
    <location>
        <begin position="1"/>
        <end position="94"/>
    </location>
</feature>
<dbReference type="NCBIfam" id="TIGR02464">
    <property type="entry name" value="ribofla_fusion"/>
    <property type="match status" value="1"/>
</dbReference>
<dbReference type="EMBL" id="JARBDR010000813">
    <property type="protein sequence ID" value="KAJ8305789.1"/>
    <property type="molecule type" value="Genomic_DNA"/>
</dbReference>
<evidence type="ECO:0000313" key="2">
    <source>
        <dbReference type="EMBL" id="KAJ8305789.1"/>
    </source>
</evidence>
<dbReference type="Gene3D" id="1.10.357.40">
    <property type="entry name" value="YbiA-like"/>
    <property type="match status" value="1"/>
</dbReference>
<name>A0ABQ9ELL0_TEGGR</name>
<gene>
    <name evidence="2" type="ORF">KUTeg_016334</name>
</gene>
<dbReference type="CDD" id="cd15457">
    <property type="entry name" value="NADAR"/>
    <property type="match status" value="1"/>
</dbReference>
<protein>
    <recommendedName>
        <fullName evidence="1">NADAR domain-containing protein</fullName>
    </recommendedName>
</protein>
<accession>A0ABQ9ELL0</accession>
<dbReference type="Proteomes" id="UP001217089">
    <property type="component" value="Unassembled WGS sequence"/>
</dbReference>
<comment type="caution">
    <text evidence="2">The sequence shown here is derived from an EMBL/GenBank/DDBJ whole genome shotgun (WGS) entry which is preliminary data.</text>
</comment>
<dbReference type="InterPro" id="IPR037238">
    <property type="entry name" value="YbiA-like_sf"/>
</dbReference>